<organism evidence="1 2">
    <name type="scientific">Parascaris equorum</name>
    <name type="common">Equine roundworm</name>
    <dbReference type="NCBI Taxonomy" id="6256"/>
    <lineage>
        <taxon>Eukaryota</taxon>
        <taxon>Metazoa</taxon>
        <taxon>Ecdysozoa</taxon>
        <taxon>Nematoda</taxon>
        <taxon>Chromadorea</taxon>
        <taxon>Rhabditida</taxon>
        <taxon>Spirurina</taxon>
        <taxon>Ascaridomorpha</taxon>
        <taxon>Ascaridoidea</taxon>
        <taxon>Ascarididae</taxon>
        <taxon>Parascaris</taxon>
    </lineage>
</organism>
<accession>A0A914RDT1</accession>
<protein>
    <submittedName>
        <fullName evidence="2">Uncharacterized protein</fullName>
    </submittedName>
</protein>
<dbReference type="Proteomes" id="UP000887564">
    <property type="component" value="Unplaced"/>
</dbReference>
<evidence type="ECO:0000313" key="1">
    <source>
        <dbReference type="Proteomes" id="UP000887564"/>
    </source>
</evidence>
<name>A0A914RDT1_PAREQ</name>
<evidence type="ECO:0000313" key="2">
    <source>
        <dbReference type="WBParaSite" id="PEQ_0000481101-mRNA-1"/>
    </source>
</evidence>
<proteinExistence type="predicted"/>
<dbReference type="WBParaSite" id="PEQ_0000481101-mRNA-1">
    <property type="protein sequence ID" value="PEQ_0000481101-mRNA-1"/>
    <property type="gene ID" value="PEQ_0000481101"/>
</dbReference>
<keyword evidence="1" id="KW-1185">Reference proteome</keyword>
<reference evidence="2" key="1">
    <citation type="submission" date="2022-11" db="UniProtKB">
        <authorList>
            <consortium name="WormBaseParasite"/>
        </authorList>
    </citation>
    <scope>IDENTIFICATION</scope>
</reference>
<sequence>MFPKVSLWSLIFFEPSVYIRRIHVCSPQDYTLPTLTLQHAVCLLTPFQLKKPSLLAPR</sequence>
<dbReference type="AlphaFoldDB" id="A0A914RDT1"/>